<evidence type="ECO:0008006" key="3">
    <source>
        <dbReference type="Google" id="ProtNLM"/>
    </source>
</evidence>
<proteinExistence type="predicted"/>
<protein>
    <recommendedName>
        <fullName evidence="3">Transposase</fullName>
    </recommendedName>
</protein>
<sequence length="102" mass="11110">MTHYGKGFSQLLAGLAHANCDLNHATKLIKPRVARDVSQLYRLLRRASRQPVMSEATREVITAIDLRTEHTLSNSFLKLGRNGVTAVASDAAPRASVLGAKK</sequence>
<reference evidence="1 2" key="1">
    <citation type="submission" date="2023-10" db="EMBL/GenBank/DDBJ databases">
        <title>Two novel species belonging to the OM43/NOR5 clade.</title>
        <authorList>
            <person name="Park M."/>
        </authorList>
    </citation>
    <scope>NUCLEOTIDE SEQUENCE [LARGE SCALE GENOMIC DNA]</scope>
    <source>
        <strain evidence="1 2">IMCC45268</strain>
    </source>
</reference>
<accession>A0ABZ0IDT7</accession>
<evidence type="ECO:0000313" key="1">
    <source>
        <dbReference type="EMBL" id="WOJ97693.1"/>
    </source>
</evidence>
<evidence type="ECO:0000313" key="2">
    <source>
        <dbReference type="Proteomes" id="UP001626549"/>
    </source>
</evidence>
<gene>
    <name evidence="1" type="ORF">R0137_03750</name>
</gene>
<name>A0ABZ0IDT7_9GAMM</name>
<keyword evidence="2" id="KW-1185">Reference proteome</keyword>
<organism evidence="1 2">
    <name type="scientific">Congregibacter brevis</name>
    <dbReference type="NCBI Taxonomy" id="3081201"/>
    <lineage>
        <taxon>Bacteria</taxon>
        <taxon>Pseudomonadati</taxon>
        <taxon>Pseudomonadota</taxon>
        <taxon>Gammaproteobacteria</taxon>
        <taxon>Cellvibrionales</taxon>
        <taxon>Halieaceae</taxon>
        <taxon>Congregibacter</taxon>
    </lineage>
</organism>
<dbReference type="Proteomes" id="UP001626549">
    <property type="component" value="Chromosome"/>
</dbReference>
<dbReference type="EMBL" id="CP136865">
    <property type="protein sequence ID" value="WOJ97693.1"/>
    <property type="molecule type" value="Genomic_DNA"/>
</dbReference>
<dbReference type="RefSeq" id="WP_407328653.1">
    <property type="nucleotide sequence ID" value="NZ_CP136865.1"/>
</dbReference>